<dbReference type="AlphaFoldDB" id="A0A2H1V2F6"/>
<dbReference type="Gene3D" id="3.40.630.30">
    <property type="match status" value="1"/>
</dbReference>
<reference evidence="1" key="1">
    <citation type="submission" date="2016-07" db="EMBL/GenBank/DDBJ databases">
        <authorList>
            <person name="Bretaudeau A."/>
        </authorList>
    </citation>
    <scope>NUCLEOTIDE SEQUENCE</scope>
    <source>
        <strain evidence="1">Rice</strain>
        <tissue evidence="1">Whole body</tissue>
    </source>
</reference>
<protein>
    <submittedName>
        <fullName evidence="1">SFRICE_015419</fullName>
    </submittedName>
</protein>
<proteinExistence type="predicted"/>
<evidence type="ECO:0000313" key="1">
    <source>
        <dbReference type="EMBL" id="SOQ35028.1"/>
    </source>
</evidence>
<organism evidence="1">
    <name type="scientific">Spodoptera frugiperda</name>
    <name type="common">Fall armyworm</name>
    <dbReference type="NCBI Taxonomy" id="7108"/>
    <lineage>
        <taxon>Eukaryota</taxon>
        <taxon>Metazoa</taxon>
        <taxon>Ecdysozoa</taxon>
        <taxon>Arthropoda</taxon>
        <taxon>Hexapoda</taxon>
        <taxon>Insecta</taxon>
        <taxon>Pterygota</taxon>
        <taxon>Neoptera</taxon>
        <taxon>Endopterygota</taxon>
        <taxon>Lepidoptera</taxon>
        <taxon>Glossata</taxon>
        <taxon>Ditrysia</taxon>
        <taxon>Noctuoidea</taxon>
        <taxon>Noctuidae</taxon>
        <taxon>Amphipyrinae</taxon>
        <taxon>Spodoptera</taxon>
    </lineage>
</organism>
<gene>
    <name evidence="1" type="ORF">SFRICE_015419</name>
</gene>
<dbReference type="EMBL" id="ODYU01000367">
    <property type="protein sequence ID" value="SOQ35028.1"/>
    <property type="molecule type" value="Genomic_DNA"/>
</dbReference>
<name>A0A2H1V2F6_SPOFR</name>
<sequence>MELMDIEQFGPIWRAFGPSPNELYYIRPLQFNDLDQALELIQSEIYRNPEFFGLGSGSIILSSDVNALMTLFDRLLKKNEIFGCYACRTECLVGVDLTYIHFYNDGPIEISGGSVAVQNYLKYVKFVQRNLWHGCRSTKKVCILISLGIFLKHEIRCNIEFIENMLILRESYARERGIKFIGQAFTGKEIQEMAEKLKYRDLRPSKVEITAQNAEDYDLGHLRDTDMLPIKLLGATFV</sequence>
<accession>A0A2H1V2F6</accession>